<comment type="function">
    <text evidence="11">Key component of the F(0) channel; it plays a direct role in translocation across the membrane. A homomeric c-ring of between 10-14 subunits forms the central stalk rotor element with the F(1) delta and epsilon subunits.</text>
</comment>
<keyword evidence="10 11" id="KW-0472">Membrane</keyword>
<dbReference type="OrthoDB" id="5520396at2"/>
<keyword evidence="11" id="KW-0066">ATP synthesis</keyword>
<evidence type="ECO:0000256" key="2">
    <source>
        <dbReference type="ARBA" id="ARBA00006704"/>
    </source>
</evidence>
<comment type="subcellular location">
    <subcellularLocation>
        <location evidence="11">Cell membrane</location>
        <topology evidence="11">Multi-pass membrane protein</topology>
    </subcellularLocation>
    <subcellularLocation>
        <location evidence="1">Membrane</location>
        <topology evidence="1">Multi-pass membrane protein</topology>
    </subcellularLocation>
</comment>
<evidence type="ECO:0000256" key="9">
    <source>
        <dbReference type="ARBA" id="ARBA00023121"/>
    </source>
</evidence>
<evidence type="ECO:0000256" key="3">
    <source>
        <dbReference type="ARBA" id="ARBA00022448"/>
    </source>
</evidence>
<evidence type="ECO:0000256" key="11">
    <source>
        <dbReference type="HAMAP-Rule" id="MF_01396"/>
    </source>
</evidence>
<feature type="site" description="Reversibly protonated during proton transport" evidence="11">
    <location>
        <position position="94"/>
    </location>
</feature>
<keyword evidence="11" id="KW-1003">Cell membrane</keyword>
<evidence type="ECO:0000256" key="1">
    <source>
        <dbReference type="ARBA" id="ARBA00004141"/>
    </source>
</evidence>
<feature type="transmembrane region" description="Helical" evidence="11">
    <location>
        <begin position="82"/>
        <end position="107"/>
    </location>
</feature>
<dbReference type="GO" id="GO:0033177">
    <property type="term" value="C:proton-transporting two-sector ATPase complex, proton-transporting domain"/>
    <property type="evidence" value="ECO:0007669"/>
    <property type="project" value="InterPro"/>
</dbReference>
<evidence type="ECO:0000313" key="12">
    <source>
        <dbReference type="EMBL" id="AWV91455.1"/>
    </source>
</evidence>
<dbReference type="InterPro" id="IPR020537">
    <property type="entry name" value="ATP_synth_F0_csu_DDCD_BS"/>
</dbReference>
<dbReference type="GO" id="GO:0045259">
    <property type="term" value="C:proton-transporting ATP synthase complex"/>
    <property type="evidence" value="ECO:0007669"/>
    <property type="project" value="UniProtKB-KW"/>
</dbReference>
<evidence type="ECO:0000256" key="7">
    <source>
        <dbReference type="ARBA" id="ARBA00022989"/>
    </source>
</evidence>
<dbReference type="Proteomes" id="UP000249799">
    <property type="component" value="Chromosome"/>
</dbReference>
<dbReference type="Gene3D" id="1.20.20.10">
    <property type="entry name" value="F1F0 ATP synthase subunit C"/>
    <property type="match status" value="1"/>
</dbReference>
<dbReference type="GO" id="GO:0008289">
    <property type="term" value="F:lipid binding"/>
    <property type="evidence" value="ECO:0007669"/>
    <property type="project" value="UniProtKB-KW"/>
</dbReference>
<dbReference type="KEGG" id="bsed:DN745_15005"/>
<keyword evidence="5 11" id="KW-0812">Transmembrane</keyword>
<dbReference type="PROSITE" id="PS00605">
    <property type="entry name" value="ATPASE_C"/>
    <property type="match status" value="1"/>
</dbReference>
<evidence type="ECO:0000256" key="8">
    <source>
        <dbReference type="ARBA" id="ARBA00023065"/>
    </source>
</evidence>
<evidence type="ECO:0000256" key="4">
    <source>
        <dbReference type="ARBA" id="ARBA00022547"/>
    </source>
</evidence>
<dbReference type="InterPro" id="IPR038662">
    <property type="entry name" value="ATP_synth_F0_csu_sf"/>
</dbReference>
<keyword evidence="13" id="KW-1185">Reference proteome</keyword>
<dbReference type="InterPro" id="IPR002379">
    <property type="entry name" value="ATPase_proteolipid_c-like_dom"/>
</dbReference>
<feature type="transmembrane region" description="Helical" evidence="11">
    <location>
        <begin position="36"/>
        <end position="61"/>
    </location>
</feature>
<keyword evidence="3 11" id="KW-0813">Transport</keyword>
<keyword evidence="6 11" id="KW-0375">Hydrogen ion transport</keyword>
<dbReference type="HAMAP" id="MF_01396">
    <property type="entry name" value="ATP_synth_c_bact"/>
    <property type="match status" value="1"/>
</dbReference>
<dbReference type="InterPro" id="IPR035921">
    <property type="entry name" value="F/V-ATP_Csub_sf"/>
</dbReference>
<comment type="function">
    <text evidence="11">F(1)F(0) ATP synthase produces ATP from ADP in the presence of a proton or sodium gradient. F-type ATPases consist of two structural domains, F(1) containing the extramembraneous catalytic core and F(0) containing the membrane proton channel, linked together by a central stalk and a peripheral stalk. During catalysis, ATP synthesis in the catalytic domain of F(1) is coupled via a rotary mechanism of the central stalk subunits to proton translocation.</text>
</comment>
<dbReference type="SUPFAM" id="SSF81333">
    <property type="entry name" value="F1F0 ATP synthase subunit C"/>
    <property type="match status" value="1"/>
</dbReference>
<dbReference type="EMBL" id="CP030032">
    <property type="protein sequence ID" value="AWV91455.1"/>
    <property type="molecule type" value="Genomic_DNA"/>
</dbReference>
<name>A0A2Z4FRV3_9DELT</name>
<dbReference type="Pfam" id="PF00137">
    <property type="entry name" value="ATP-synt_C"/>
    <property type="match status" value="1"/>
</dbReference>
<dbReference type="InterPro" id="IPR000454">
    <property type="entry name" value="ATP_synth_F0_csu"/>
</dbReference>
<proteinExistence type="inferred from homology"/>
<protein>
    <recommendedName>
        <fullName evidence="11">ATP synthase subunit c</fullName>
    </recommendedName>
    <alternativeName>
        <fullName evidence="11">ATP synthase F(0) sector subunit c</fullName>
    </alternativeName>
    <alternativeName>
        <fullName evidence="11">F-type ATPase subunit c</fullName>
        <shortName evidence="11">F-ATPase subunit c</shortName>
    </alternativeName>
    <alternativeName>
        <fullName evidence="11">Lipid-binding protein</fullName>
    </alternativeName>
</protein>
<evidence type="ECO:0000256" key="6">
    <source>
        <dbReference type="ARBA" id="ARBA00022781"/>
    </source>
</evidence>
<reference evidence="12 13" key="1">
    <citation type="submission" date="2018-06" db="EMBL/GenBank/DDBJ databases">
        <title>Lujinxingia sediminis gen. nov. sp. nov., a new facultative anaerobic member of the class Deltaproteobacteria, and proposal of Lujinxingaceae fam. nov.</title>
        <authorList>
            <person name="Guo L.-Y."/>
            <person name="Li C.-M."/>
            <person name="Wang S."/>
            <person name="Du Z.-J."/>
        </authorList>
    </citation>
    <scope>NUCLEOTIDE SEQUENCE [LARGE SCALE GENOMIC DNA]</scope>
    <source>
        <strain evidence="12 13">FA350</strain>
    </source>
</reference>
<dbReference type="CDD" id="cd18121">
    <property type="entry name" value="ATP-synt_Fo_c"/>
    <property type="match status" value="1"/>
</dbReference>
<keyword evidence="8 11" id="KW-0406">Ion transport</keyword>
<evidence type="ECO:0000313" key="13">
    <source>
        <dbReference type="Proteomes" id="UP000249799"/>
    </source>
</evidence>
<sequence>MLSKNQVIAFVSTFAVIALTSSTAFAQDAAASANIYSMFSMMAIAAGFGIGLAAFGGALAQAKAAAAALEGIARNPGAADKLFTPLILGLALIESLVIYAFVITILITLQIDASGLLTAAVGG</sequence>
<keyword evidence="9 11" id="KW-0446">Lipid-binding</keyword>
<dbReference type="GO" id="GO:0005886">
    <property type="term" value="C:plasma membrane"/>
    <property type="evidence" value="ECO:0007669"/>
    <property type="project" value="UniProtKB-SubCell"/>
</dbReference>
<dbReference type="RefSeq" id="WP_111337735.1">
    <property type="nucleotide sequence ID" value="NZ_CP030032.1"/>
</dbReference>
<comment type="similarity">
    <text evidence="2 11">Belongs to the ATPase C chain family.</text>
</comment>
<evidence type="ECO:0000256" key="5">
    <source>
        <dbReference type="ARBA" id="ARBA00022692"/>
    </source>
</evidence>
<evidence type="ECO:0000256" key="10">
    <source>
        <dbReference type="ARBA" id="ARBA00023136"/>
    </source>
</evidence>
<organism evidence="12 13">
    <name type="scientific">Bradymonas sediminis</name>
    <dbReference type="NCBI Taxonomy" id="1548548"/>
    <lineage>
        <taxon>Bacteria</taxon>
        <taxon>Deltaproteobacteria</taxon>
        <taxon>Bradymonadales</taxon>
        <taxon>Bradymonadaceae</taxon>
        <taxon>Bradymonas</taxon>
    </lineage>
</organism>
<gene>
    <name evidence="11" type="primary">atpE</name>
    <name evidence="12" type="ORF">DN745_15005</name>
</gene>
<dbReference type="GO" id="GO:0046933">
    <property type="term" value="F:proton-transporting ATP synthase activity, rotational mechanism"/>
    <property type="evidence" value="ECO:0007669"/>
    <property type="project" value="UniProtKB-UniRule"/>
</dbReference>
<dbReference type="AlphaFoldDB" id="A0A2Z4FRV3"/>
<keyword evidence="4 11" id="KW-0138">CF(0)</keyword>
<accession>A0A2Z4FRV3</accession>
<dbReference type="PRINTS" id="PR00124">
    <property type="entry name" value="ATPASEC"/>
</dbReference>
<keyword evidence="7 11" id="KW-1133">Transmembrane helix</keyword>